<dbReference type="GO" id="GO:0003676">
    <property type="term" value="F:nucleic acid binding"/>
    <property type="evidence" value="ECO:0007669"/>
    <property type="project" value="InterPro"/>
</dbReference>
<feature type="domain" description="YprB ribonuclease H-like" evidence="1">
    <location>
        <begin position="6"/>
        <end position="152"/>
    </location>
</feature>
<dbReference type="EMBL" id="MFLU01000012">
    <property type="protein sequence ID" value="OGG74868.1"/>
    <property type="molecule type" value="Genomic_DNA"/>
</dbReference>
<reference evidence="2 3" key="1">
    <citation type="journal article" date="2016" name="Nat. Commun.">
        <title>Thousands of microbial genomes shed light on interconnected biogeochemical processes in an aquifer system.</title>
        <authorList>
            <person name="Anantharaman K."/>
            <person name="Brown C.T."/>
            <person name="Hug L.A."/>
            <person name="Sharon I."/>
            <person name="Castelle C.J."/>
            <person name="Probst A.J."/>
            <person name="Thomas B.C."/>
            <person name="Singh A."/>
            <person name="Wilkins M.J."/>
            <person name="Karaoz U."/>
            <person name="Brodie E.L."/>
            <person name="Williams K.H."/>
            <person name="Hubbard S.S."/>
            <person name="Banfield J.F."/>
        </authorList>
    </citation>
    <scope>NUCLEOTIDE SEQUENCE [LARGE SCALE GENOMIC DNA]</scope>
</reference>
<name>A0A1F6EMK6_9BACT</name>
<gene>
    <name evidence="2" type="ORF">A3A34_03545</name>
</gene>
<evidence type="ECO:0000259" key="1">
    <source>
        <dbReference type="Pfam" id="PF13482"/>
    </source>
</evidence>
<sequence>MRIITFDIETSDWFGEIGSSNPADLTLALVGVHDSETNLYTSYIQSELQELWKILEHTNVLVGYNSDHFDIPLLNKYYSGDLTMIKSVDLMKEIHHVLGRRLKLDSVAEGTLNERKSGQGLQAMEWWKKGEIEKVRSYCLKDVEITKKIFDYARTYGVVKYKDLGGVREVKLDTSLWLSDASRAMTHTLGL</sequence>
<evidence type="ECO:0000313" key="3">
    <source>
        <dbReference type="Proteomes" id="UP000178587"/>
    </source>
</evidence>
<evidence type="ECO:0000313" key="2">
    <source>
        <dbReference type="EMBL" id="OGG74868.1"/>
    </source>
</evidence>
<accession>A0A1F6EMK6</accession>
<dbReference type="Gene3D" id="3.30.420.10">
    <property type="entry name" value="Ribonuclease H-like superfamily/Ribonuclease H"/>
    <property type="match status" value="1"/>
</dbReference>
<dbReference type="STRING" id="1798507.A3A34_03545"/>
<proteinExistence type="predicted"/>
<protein>
    <recommendedName>
        <fullName evidence="1">YprB ribonuclease H-like domain-containing protein</fullName>
    </recommendedName>
</protein>
<dbReference type="SUPFAM" id="SSF53098">
    <property type="entry name" value="Ribonuclease H-like"/>
    <property type="match status" value="1"/>
</dbReference>
<comment type="caution">
    <text evidence="2">The sequence shown here is derived from an EMBL/GenBank/DDBJ whole genome shotgun (WGS) entry which is preliminary data.</text>
</comment>
<dbReference type="InterPro" id="IPR036397">
    <property type="entry name" value="RNaseH_sf"/>
</dbReference>
<dbReference type="Proteomes" id="UP000178587">
    <property type="component" value="Unassembled WGS sequence"/>
</dbReference>
<dbReference type="InterPro" id="IPR012337">
    <property type="entry name" value="RNaseH-like_sf"/>
</dbReference>
<dbReference type="Pfam" id="PF13482">
    <property type="entry name" value="RNase_H_2"/>
    <property type="match status" value="1"/>
</dbReference>
<dbReference type="AlphaFoldDB" id="A0A1F6EMK6"/>
<organism evidence="2 3">
    <name type="scientific">Candidatus Kaiserbacteria bacterium RIFCSPLOWO2_01_FULL_50_24</name>
    <dbReference type="NCBI Taxonomy" id="1798507"/>
    <lineage>
        <taxon>Bacteria</taxon>
        <taxon>Candidatus Kaiseribacteriota</taxon>
    </lineage>
</organism>
<dbReference type="InterPro" id="IPR038720">
    <property type="entry name" value="YprB_RNase_H-like_dom"/>
</dbReference>